<evidence type="ECO:0000256" key="1">
    <source>
        <dbReference type="ARBA" id="ARBA00023002"/>
    </source>
</evidence>
<dbReference type="GO" id="GO:0008202">
    <property type="term" value="P:steroid metabolic process"/>
    <property type="evidence" value="ECO:0007669"/>
    <property type="project" value="TreeGrafter"/>
</dbReference>
<dbReference type="PRINTS" id="PR00080">
    <property type="entry name" value="SDRFAMILY"/>
</dbReference>
<dbReference type="Pfam" id="PF00106">
    <property type="entry name" value="adh_short"/>
    <property type="match status" value="1"/>
</dbReference>
<sequence>MFVIVIYVFLVYVTYQVYKHFFPQPDVNSQGKYVLISGCDSGFGNALAIELDKRGFNVLAGIFGEQSREALTTTLSARATVFSIDISKEDQINSAYEIVKDKTNVLHALVNNADICENGFIDWTSMDTMRKLMDVNFFGHVAMTKKFLPLLIAKRDSRVINVSSIAGFLAEPSMAAYSASKYALESFSDCLRREMAVWGLRVSIIEPGAMRTQIVEELDLAARKQWVSVPDDVKERWGEDFFQHQVKKLEKNTVLKMAENPNKVVEALRHAIMNTCPEIRYRPGWQSSLIFFPLSMCPAWFIDFLMEIGRDKSVNPAGVRKQLTD</sequence>
<gene>
    <name evidence="3" type="ORF">CJN711_LOCUS33570</name>
</gene>
<dbReference type="PRINTS" id="PR00081">
    <property type="entry name" value="GDHRDH"/>
</dbReference>
<proteinExistence type="inferred from homology"/>
<dbReference type="GO" id="GO:0016491">
    <property type="term" value="F:oxidoreductase activity"/>
    <property type="evidence" value="ECO:0007669"/>
    <property type="project" value="UniProtKB-KW"/>
</dbReference>
<reference evidence="3" key="1">
    <citation type="submission" date="2021-02" db="EMBL/GenBank/DDBJ databases">
        <authorList>
            <person name="Nowell W R."/>
        </authorList>
    </citation>
    <scope>NUCLEOTIDE SEQUENCE</scope>
</reference>
<dbReference type="SUPFAM" id="SSF51735">
    <property type="entry name" value="NAD(P)-binding Rossmann-fold domains"/>
    <property type="match status" value="1"/>
</dbReference>
<dbReference type="EMBL" id="CAJNOV010016209">
    <property type="protein sequence ID" value="CAF1586691.1"/>
    <property type="molecule type" value="Genomic_DNA"/>
</dbReference>
<protein>
    <submittedName>
        <fullName evidence="3">Uncharacterized protein</fullName>
    </submittedName>
</protein>
<organism evidence="3 4">
    <name type="scientific">Rotaria magnacalcarata</name>
    <dbReference type="NCBI Taxonomy" id="392030"/>
    <lineage>
        <taxon>Eukaryota</taxon>
        <taxon>Metazoa</taxon>
        <taxon>Spiralia</taxon>
        <taxon>Gnathifera</taxon>
        <taxon>Rotifera</taxon>
        <taxon>Eurotatoria</taxon>
        <taxon>Bdelloidea</taxon>
        <taxon>Philodinida</taxon>
        <taxon>Philodinidae</taxon>
        <taxon>Rotaria</taxon>
    </lineage>
</organism>
<keyword evidence="1" id="KW-0560">Oxidoreductase</keyword>
<dbReference type="InterPro" id="IPR002347">
    <property type="entry name" value="SDR_fam"/>
</dbReference>
<name>A0A815ZSR3_9BILA</name>
<evidence type="ECO:0000313" key="4">
    <source>
        <dbReference type="Proteomes" id="UP000663855"/>
    </source>
</evidence>
<dbReference type="PANTHER" id="PTHR43313:SF1">
    <property type="entry name" value="3BETA-HYDROXYSTEROID DEHYDROGENASE DHS-16"/>
    <property type="match status" value="1"/>
</dbReference>
<accession>A0A815ZSR3</accession>
<evidence type="ECO:0000313" key="3">
    <source>
        <dbReference type="EMBL" id="CAF1586691.1"/>
    </source>
</evidence>
<dbReference type="InterPro" id="IPR036291">
    <property type="entry name" value="NAD(P)-bd_dom_sf"/>
</dbReference>
<comment type="caution">
    <text evidence="3">The sequence shown here is derived from an EMBL/GenBank/DDBJ whole genome shotgun (WGS) entry which is preliminary data.</text>
</comment>
<dbReference type="PANTHER" id="PTHR43313">
    <property type="entry name" value="SHORT-CHAIN DEHYDROGENASE/REDUCTASE FAMILY 9C"/>
    <property type="match status" value="1"/>
</dbReference>
<dbReference type="InterPro" id="IPR020904">
    <property type="entry name" value="Sc_DH/Rdtase_CS"/>
</dbReference>
<dbReference type="AlphaFoldDB" id="A0A815ZSR3"/>
<evidence type="ECO:0000256" key="2">
    <source>
        <dbReference type="RuleBase" id="RU000363"/>
    </source>
</evidence>
<dbReference type="PROSITE" id="PS00061">
    <property type="entry name" value="ADH_SHORT"/>
    <property type="match status" value="1"/>
</dbReference>
<dbReference type="Gene3D" id="3.40.50.720">
    <property type="entry name" value="NAD(P)-binding Rossmann-like Domain"/>
    <property type="match status" value="1"/>
</dbReference>
<comment type="similarity">
    <text evidence="2">Belongs to the short-chain dehydrogenases/reductases (SDR) family.</text>
</comment>
<dbReference type="Proteomes" id="UP000663855">
    <property type="component" value="Unassembled WGS sequence"/>
</dbReference>